<proteinExistence type="predicted"/>
<feature type="region of interest" description="Disordered" evidence="1">
    <location>
        <begin position="177"/>
        <end position="196"/>
    </location>
</feature>
<feature type="region of interest" description="Disordered" evidence="1">
    <location>
        <begin position="45"/>
        <end position="68"/>
    </location>
</feature>
<dbReference type="Proteomes" id="UP001358586">
    <property type="component" value="Chromosome 3"/>
</dbReference>
<dbReference type="EMBL" id="JARKNE010000003">
    <property type="protein sequence ID" value="KAK5840602.1"/>
    <property type="molecule type" value="Genomic_DNA"/>
</dbReference>
<gene>
    <name evidence="2" type="ORF">PVK06_009505</name>
</gene>
<evidence type="ECO:0000313" key="2">
    <source>
        <dbReference type="EMBL" id="KAK5840602.1"/>
    </source>
</evidence>
<comment type="caution">
    <text evidence="2">The sequence shown here is derived from an EMBL/GenBank/DDBJ whole genome shotgun (WGS) entry which is preliminary data.</text>
</comment>
<evidence type="ECO:0000256" key="1">
    <source>
        <dbReference type="SAM" id="MobiDB-lite"/>
    </source>
</evidence>
<protein>
    <submittedName>
        <fullName evidence="2">Uncharacterized protein</fullName>
    </submittedName>
</protein>
<evidence type="ECO:0000313" key="3">
    <source>
        <dbReference type="Proteomes" id="UP001358586"/>
    </source>
</evidence>
<reference evidence="2 3" key="1">
    <citation type="submission" date="2023-03" db="EMBL/GenBank/DDBJ databases">
        <title>WGS of Gossypium arboreum.</title>
        <authorList>
            <person name="Yu D."/>
        </authorList>
    </citation>
    <scope>NUCLEOTIDE SEQUENCE [LARGE SCALE GENOMIC DNA]</scope>
    <source>
        <tissue evidence="2">Leaf</tissue>
    </source>
</reference>
<keyword evidence="3" id="KW-1185">Reference proteome</keyword>
<name>A0ABR0QNW1_GOSAR</name>
<accession>A0ABR0QNW1</accession>
<organism evidence="2 3">
    <name type="scientific">Gossypium arboreum</name>
    <name type="common">Tree cotton</name>
    <name type="synonym">Gossypium nanking</name>
    <dbReference type="NCBI Taxonomy" id="29729"/>
    <lineage>
        <taxon>Eukaryota</taxon>
        <taxon>Viridiplantae</taxon>
        <taxon>Streptophyta</taxon>
        <taxon>Embryophyta</taxon>
        <taxon>Tracheophyta</taxon>
        <taxon>Spermatophyta</taxon>
        <taxon>Magnoliopsida</taxon>
        <taxon>eudicotyledons</taxon>
        <taxon>Gunneridae</taxon>
        <taxon>Pentapetalae</taxon>
        <taxon>rosids</taxon>
        <taxon>malvids</taxon>
        <taxon>Malvales</taxon>
        <taxon>Malvaceae</taxon>
        <taxon>Malvoideae</taxon>
        <taxon>Gossypium</taxon>
    </lineage>
</organism>
<sequence>MHTLEAIPLPCSIIATLSQLSPSPISDFPVFPPIIRNYEHSSATDDFEDQARSVASPPILQVSDNDKDEESRDIEECLCKIDSLFEDGIFAYQEDTVVEKETDVVEEEVVVEAVVVAEEEKVAKNEKEKAEEDFVEKVVTVPGSMGTNIDNVEQTGVRPVEVAESKYELMGRGCIVEPEKEMSPSSDSYHKGSDWL</sequence>